<reference evidence="2" key="1">
    <citation type="journal article" date="2015" name="Nature">
        <title>Complex archaea that bridge the gap between prokaryotes and eukaryotes.</title>
        <authorList>
            <person name="Spang A."/>
            <person name="Saw J.H."/>
            <person name="Jorgensen S.L."/>
            <person name="Zaremba-Niedzwiedzka K."/>
            <person name="Martijn J."/>
            <person name="Lind A.E."/>
            <person name="van Eijk R."/>
            <person name="Schleper C."/>
            <person name="Guy L."/>
            <person name="Ettema T.J."/>
        </authorList>
    </citation>
    <scope>NUCLEOTIDE SEQUENCE</scope>
</reference>
<dbReference type="EMBL" id="LAZR01053397">
    <property type="protein sequence ID" value="KKK80834.1"/>
    <property type="molecule type" value="Genomic_DNA"/>
</dbReference>
<proteinExistence type="predicted"/>
<comment type="caution">
    <text evidence="2">The sequence shown here is derived from an EMBL/GenBank/DDBJ whole genome shotgun (WGS) entry which is preliminary data.</text>
</comment>
<protein>
    <submittedName>
        <fullName evidence="2">Uncharacterized protein</fullName>
    </submittedName>
</protein>
<evidence type="ECO:0000313" key="2">
    <source>
        <dbReference type="EMBL" id="KKK80834.1"/>
    </source>
</evidence>
<gene>
    <name evidence="2" type="ORF">LCGC14_2819540</name>
</gene>
<name>A0A0F9AQU8_9ZZZZ</name>
<feature type="region of interest" description="Disordered" evidence="1">
    <location>
        <begin position="52"/>
        <end position="75"/>
    </location>
</feature>
<dbReference type="AlphaFoldDB" id="A0A0F9AQU8"/>
<organism evidence="2">
    <name type="scientific">marine sediment metagenome</name>
    <dbReference type="NCBI Taxonomy" id="412755"/>
    <lineage>
        <taxon>unclassified sequences</taxon>
        <taxon>metagenomes</taxon>
        <taxon>ecological metagenomes</taxon>
    </lineage>
</organism>
<evidence type="ECO:0000256" key="1">
    <source>
        <dbReference type="SAM" id="MobiDB-lite"/>
    </source>
</evidence>
<accession>A0A0F9AQU8</accession>
<sequence length="112" mass="12656">MTSDFYLRLVGRRNEVVGPFKSTKAAQDWYKYEDWTNWQGVQEVQVIPESKLSKHDTVRAPTPPHKLVAPTKLPSIKSSPMCPKCGSEQVKPANYGTSRPRLECQSCGKVFT</sequence>